<dbReference type="InterPro" id="IPR015168">
    <property type="entry name" value="SsuA/THI5"/>
</dbReference>
<comment type="similarity">
    <text evidence="2">Belongs to the bacterial solute-binding protein SsuA/TauA family.</text>
</comment>
<gene>
    <name evidence="5" type="ORF">CFB84_42880</name>
</gene>
<keyword evidence="3" id="KW-0732">Signal</keyword>
<dbReference type="RefSeq" id="WP_081071324.1">
    <property type="nucleotide sequence ID" value="NZ_CP091649.1"/>
</dbReference>
<evidence type="ECO:0000313" key="5">
    <source>
        <dbReference type="EMBL" id="OXI31025.1"/>
    </source>
</evidence>
<organism evidence="5 6">
    <name type="scientific">Burkholderia aenigmatica</name>
    <dbReference type="NCBI Taxonomy" id="2015348"/>
    <lineage>
        <taxon>Bacteria</taxon>
        <taxon>Pseudomonadati</taxon>
        <taxon>Pseudomonadota</taxon>
        <taxon>Betaproteobacteria</taxon>
        <taxon>Burkholderiales</taxon>
        <taxon>Burkholderiaceae</taxon>
        <taxon>Burkholderia</taxon>
        <taxon>Burkholderia cepacia complex</taxon>
    </lineage>
</organism>
<dbReference type="AlphaFoldDB" id="A0A228HMA5"/>
<reference evidence="6" key="1">
    <citation type="submission" date="2017-06" db="EMBL/GenBank/DDBJ databases">
        <authorList>
            <person name="LiPuma J."/>
            <person name="Spilker T."/>
        </authorList>
    </citation>
    <scope>NUCLEOTIDE SEQUENCE [LARGE SCALE GENOMIC DNA]</scope>
    <source>
        <strain evidence="6">AU17325</strain>
    </source>
</reference>
<evidence type="ECO:0000259" key="4">
    <source>
        <dbReference type="Pfam" id="PF09084"/>
    </source>
</evidence>
<dbReference type="PANTHER" id="PTHR30024:SF47">
    <property type="entry name" value="TAURINE-BINDING PERIPLASMIC PROTEIN"/>
    <property type="match status" value="1"/>
</dbReference>
<dbReference type="GO" id="GO:0042597">
    <property type="term" value="C:periplasmic space"/>
    <property type="evidence" value="ECO:0007669"/>
    <property type="project" value="UniProtKB-SubCell"/>
</dbReference>
<dbReference type="OrthoDB" id="506341at2"/>
<proteinExistence type="inferred from homology"/>
<dbReference type="EMBL" id="NKFA01000047">
    <property type="protein sequence ID" value="OXI31025.1"/>
    <property type="molecule type" value="Genomic_DNA"/>
</dbReference>
<protein>
    <recommendedName>
        <fullName evidence="4">SsuA/THI5-like domain-containing protein</fullName>
    </recommendedName>
</protein>
<name>A0A228HMA5_9BURK</name>
<accession>A0A228HMA5</accession>
<dbReference type="Pfam" id="PF09084">
    <property type="entry name" value="NMT1"/>
    <property type="match status" value="1"/>
</dbReference>
<dbReference type="PANTHER" id="PTHR30024">
    <property type="entry name" value="ALIPHATIC SULFONATES-BINDING PROTEIN-RELATED"/>
    <property type="match status" value="1"/>
</dbReference>
<evidence type="ECO:0000256" key="3">
    <source>
        <dbReference type="ARBA" id="ARBA00022729"/>
    </source>
</evidence>
<comment type="subcellular location">
    <subcellularLocation>
        <location evidence="1">Periplasm</location>
    </subcellularLocation>
</comment>
<feature type="domain" description="SsuA/THI5-like" evidence="4">
    <location>
        <begin position="18"/>
        <end position="222"/>
    </location>
</feature>
<evidence type="ECO:0000256" key="1">
    <source>
        <dbReference type="ARBA" id="ARBA00004418"/>
    </source>
</evidence>
<sequence length="296" mass="31761">MSMQKLLLAHGGALSNLPLFVAIDGGLLEARGFAALAPQCDGFQSTAEMLSSDAAGLGTTGFTRALVEHALPDPLRIVGGSGKLGMALVAQPGMSVRDLRGRHVGTFADDPMEVLLYDALHAHDVSFGEIECIRYDSLGSAVRDLREHRIAALTAVEPWISRLEVQGFEVLCDGVHAWGGDYPDTLLVARASFLRAHPDVVRAVVSAMLEAQALILQDPAAAVRLSAHRWPEFTIDELLAGIARQPPDVDIRPLRHCILARASSLEALGRMRVTSSLSEIFALDLLDQVIGHRSPA</sequence>
<comment type="caution">
    <text evidence="5">The sequence shown here is derived from an EMBL/GenBank/DDBJ whole genome shotgun (WGS) entry which is preliminary data.</text>
</comment>
<reference evidence="5 6" key="2">
    <citation type="submission" date="2017-08" db="EMBL/GenBank/DDBJ databases">
        <title>WGS of novel Burkholderia cepaca complex species.</title>
        <authorList>
            <person name="Lipuma J."/>
            <person name="Spilker T."/>
        </authorList>
    </citation>
    <scope>NUCLEOTIDE SEQUENCE [LARGE SCALE GENOMIC DNA]</scope>
    <source>
        <strain evidence="5 6">AU17325</strain>
    </source>
</reference>
<dbReference type="SUPFAM" id="SSF53850">
    <property type="entry name" value="Periplasmic binding protein-like II"/>
    <property type="match status" value="1"/>
</dbReference>
<dbReference type="Proteomes" id="UP000214600">
    <property type="component" value="Unassembled WGS sequence"/>
</dbReference>
<dbReference type="Gene3D" id="3.40.190.10">
    <property type="entry name" value="Periplasmic binding protein-like II"/>
    <property type="match status" value="2"/>
</dbReference>
<evidence type="ECO:0000313" key="6">
    <source>
        <dbReference type="Proteomes" id="UP000214600"/>
    </source>
</evidence>
<evidence type="ECO:0000256" key="2">
    <source>
        <dbReference type="ARBA" id="ARBA00010742"/>
    </source>
</evidence>